<comment type="caution">
    <text evidence="1">The sequence shown here is derived from an EMBL/GenBank/DDBJ whole genome shotgun (WGS) entry which is preliminary data.</text>
</comment>
<dbReference type="EMBL" id="MSFO01000001">
    <property type="protein sequence ID" value="PLB55679.1"/>
    <property type="molecule type" value="Genomic_DNA"/>
</dbReference>
<dbReference type="Proteomes" id="UP000234275">
    <property type="component" value="Unassembled WGS sequence"/>
</dbReference>
<dbReference type="VEuPathDB" id="FungiDB:P170DRAFT_461495"/>
<accession>A0A2I2GS26</accession>
<protein>
    <submittedName>
        <fullName evidence="1">Uncharacterized protein</fullName>
    </submittedName>
</protein>
<dbReference type="RefSeq" id="XP_024710981.1">
    <property type="nucleotide sequence ID" value="XM_024852041.1"/>
</dbReference>
<dbReference type="GeneID" id="36559739"/>
<dbReference type="OrthoDB" id="5350472at2759"/>
<keyword evidence="2" id="KW-1185">Reference proteome</keyword>
<dbReference type="AlphaFoldDB" id="A0A2I2GS26"/>
<gene>
    <name evidence="1" type="ORF">P170DRAFT_461495</name>
</gene>
<name>A0A2I2GS26_9EURO</name>
<sequence length="288" mass="32162">MAEQLLTWLNGRINLRDAYEFDYDTISVFLGDVVLNSTLYGVPPENAAMLVLIHQDLTRLRHPDGISSSLQLVKTEYNGINYWALPDLLGLFLSNLGRAPQGATKRNFYLPLTAVFGRWCVKLLSSRKNSPRVYQCTWNGGREFALGASRGGFAVGRDLGSWRAVLDRARFGIIRSPLLKPTNWSQAWSPTIWTSGRKRGWPFGRCAETYPFRQILMPCQNGPTAQGVYGLALHNKWLLDSPVYDDRLSGLIWKSLWDPCANCQVLIDIHGGNMANFGRLAGSQGAPA</sequence>
<evidence type="ECO:0000313" key="2">
    <source>
        <dbReference type="Proteomes" id="UP000234275"/>
    </source>
</evidence>
<organism evidence="1 2">
    <name type="scientific">Aspergillus steynii IBT 23096</name>
    <dbReference type="NCBI Taxonomy" id="1392250"/>
    <lineage>
        <taxon>Eukaryota</taxon>
        <taxon>Fungi</taxon>
        <taxon>Dikarya</taxon>
        <taxon>Ascomycota</taxon>
        <taxon>Pezizomycotina</taxon>
        <taxon>Eurotiomycetes</taxon>
        <taxon>Eurotiomycetidae</taxon>
        <taxon>Eurotiales</taxon>
        <taxon>Aspergillaceae</taxon>
        <taxon>Aspergillus</taxon>
        <taxon>Aspergillus subgen. Circumdati</taxon>
    </lineage>
</organism>
<proteinExistence type="predicted"/>
<evidence type="ECO:0000313" key="1">
    <source>
        <dbReference type="EMBL" id="PLB55679.1"/>
    </source>
</evidence>
<reference evidence="1 2" key="1">
    <citation type="submission" date="2016-12" db="EMBL/GenBank/DDBJ databases">
        <title>The genomes of Aspergillus section Nigri reveals drivers in fungal speciation.</title>
        <authorList>
            <consortium name="DOE Joint Genome Institute"/>
            <person name="Vesth T.C."/>
            <person name="Nybo J."/>
            <person name="Theobald S."/>
            <person name="Brandl J."/>
            <person name="Frisvad J.C."/>
            <person name="Nielsen K.F."/>
            <person name="Lyhne E.K."/>
            <person name="Kogle M.E."/>
            <person name="Kuo A."/>
            <person name="Riley R."/>
            <person name="Clum A."/>
            <person name="Nolan M."/>
            <person name="Lipzen A."/>
            <person name="Salamov A."/>
            <person name="Henrissat B."/>
            <person name="Wiebenga A."/>
            <person name="De Vries R.P."/>
            <person name="Grigoriev I.V."/>
            <person name="Mortensen U.H."/>
            <person name="Andersen M.R."/>
            <person name="Baker S.E."/>
        </authorList>
    </citation>
    <scope>NUCLEOTIDE SEQUENCE [LARGE SCALE GENOMIC DNA]</scope>
    <source>
        <strain evidence="1 2">IBT 23096</strain>
    </source>
</reference>